<reference evidence="1" key="2">
    <citation type="submission" date="2020-07" db="EMBL/GenBank/DDBJ databases">
        <authorList>
            <person name="Vera ALvarez R."/>
            <person name="Arias-Moreno D.M."/>
            <person name="Jimenez-Jacinto V."/>
            <person name="Jimenez-Bremont J.F."/>
            <person name="Swaminathan K."/>
            <person name="Moose S.P."/>
            <person name="Guerrero-Gonzalez M.L."/>
            <person name="Marino-Ramirez L."/>
            <person name="Landsman D."/>
            <person name="Rodriguez-Kessler M."/>
            <person name="Delgado-Sanchez P."/>
        </authorList>
    </citation>
    <scope>NUCLEOTIDE SEQUENCE</scope>
    <source>
        <tissue evidence="1">Cladode</tissue>
    </source>
</reference>
<reference evidence="1" key="1">
    <citation type="journal article" date="2013" name="J. Plant Res.">
        <title>Effect of fungi and light on seed germination of three Opuntia species from semiarid lands of central Mexico.</title>
        <authorList>
            <person name="Delgado-Sanchez P."/>
            <person name="Jimenez-Bremont J.F."/>
            <person name="Guerrero-Gonzalez Mde L."/>
            <person name="Flores J."/>
        </authorList>
    </citation>
    <scope>NUCLEOTIDE SEQUENCE</scope>
    <source>
        <tissue evidence="1">Cladode</tissue>
    </source>
</reference>
<protein>
    <submittedName>
        <fullName evidence="1">Uncharacterized protein</fullName>
    </submittedName>
</protein>
<proteinExistence type="predicted"/>
<dbReference type="AlphaFoldDB" id="A0A7C8ZSV8"/>
<evidence type="ECO:0000313" key="1">
    <source>
        <dbReference type="EMBL" id="MBA4650276.1"/>
    </source>
</evidence>
<sequence length="119" mass="13348">MGHEKQRQIIGLLESITALARLCAKYTRKASQKLARVTLLRSASNKRFLAIHKERDFGEESFGDGGLWRRAILMGDKCQPPDFSGVIYYDCDGKRVSEPPMKSPRASPFVGYAYPTAHS</sequence>
<name>A0A7C8ZSV8_OPUST</name>
<accession>A0A7C8ZSV8</accession>
<dbReference type="EMBL" id="GISG01164267">
    <property type="protein sequence ID" value="MBA4650276.1"/>
    <property type="molecule type" value="Transcribed_RNA"/>
</dbReference>
<dbReference type="PANTHER" id="PTHR33237:SF46">
    <property type="entry name" value="OS01G0606100 PROTEIN"/>
    <property type="match status" value="1"/>
</dbReference>
<organism evidence="1">
    <name type="scientific">Opuntia streptacantha</name>
    <name type="common">Prickly pear cactus</name>
    <name type="synonym">Opuntia cardona</name>
    <dbReference type="NCBI Taxonomy" id="393608"/>
    <lineage>
        <taxon>Eukaryota</taxon>
        <taxon>Viridiplantae</taxon>
        <taxon>Streptophyta</taxon>
        <taxon>Embryophyta</taxon>
        <taxon>Tracheophyta</taxon>
        <taxon>Spermatophyta</taxon>
        <taxon>Magnoliopsida</taxon>
        <taxon>eudicotyledons</taxon>
        <taxon>Gunneridae</taxon>
        <taxon>Pentapetalae</taxon>
        <taxon>Caryophyllales</taxon>
        <taxon>Cactineae</taxon>
        <taxon>Cactaceae</taxon>
        <taxon>Opuntioideae</taxon>
        <taxon>Opuntia</taxon>
    </lineage>
</organism>
<dbReference type="PANTHER" id="PTHR33237">
    <property type="entry name" value="F2P16.13 PROTEIN-RELATED"/>
    <property type="match status" value="1"/>
</dbReference>